<sequence>MNFKKEALILIAGILSMILMTAPQFHLRVAGIVAAVLVTGYGFLRVTGWGDTLIAPIPGIFIMALNALLLNYTPLRHQRVLYGLPALIIPLIILLMHLKGSRDEDGKGRPGSARELARIDRKDHATMKEEHIETAEGAPMDTEGQTPMANEEDIIRLRIPSRDLIVAAVLSMILPPIIMAIDPKPVRFMLLIPLIISASYALLSALITGFHERRRLLKSLLTAGMALTLTVAACSLPGGYGHLFLGITGVISSLTAYIRRSRRRIRLMESLKRKEADILERYGIIEDEPVLEIHGIDDKELKPEIKPSRIRKTALKMRKASDTGIEEDLKRAFPGDDFWNKPEARSPGAGTFSDLAVLTVLSLLTLILSSSSPYMLREALFYIQALFVPGYILMSILAPERRQISLPERLFLAFTGSIILTSALAFITGNPFAFKAILNRALTGLSLLMTPIAFIRRWRLGELAYTCRFRGLPRGLSRDAWISIFLGAVLLSLVTVTVYITLNPEPSERFTEFYILGPGGKAYGYPENVTAGENVELIVGVVNREYRNETYLMSVKMRGDVLRNETIKLNAGGKWERPVNFTVTGVGENQKLEFLLYRLPAKKKPYRSLYLFINVR</sequence>
<feature type="transmembrane region" description="Helical" evidence="1">
    <location>
        <begin position="187"/>
        <end position="209"/>
    </location>
</feature>
<dbReference type="Proteomes" id="UP001065373">
    <property type="component" value="Chromosome"/>
</dbReference>
<feature type="transmembrane region" description="Helical" evidence="1">
    <location>
        <begin position="480"/>
        <end position="502"/>
    </location>
</feature>
<organism evidence="4">
    <name type="scientific">Methanothermobacter wolfeii</name>
    <name type="common">Methanobacterium wolfei</name>
    <dbReference type="NCBI Taxonomy" id="145261"/>
    <lineage>
        <taxon>Archaea</taxon>
        <taxon>Methanobacteriati</taxon>
        <taxon>Methanobacteriota</taxon>
        <taxon>Methanomada group</taxon>
        <taxon>Methanobacteria</taxon>
        <taxon>Methanobacteriales</taxon>
        <taxon>Methanobacteriaceae</taxon>
        <taxon>Methanothermobacter</taxon>
    </lineage>
</organism>
<evidence type="ECO:0000313" key="4">
    <source>
        <dbReference type="EMBL" id="UXH32453.1"/>
    </source>
</evidence>
<feature type="transmembrane region" description="Helical" evidence="1">
    <location>
        <begin position="410"/>
        <end position="429"/>
    </location>
</feature>
<dbReference type="EMBL" id="CP104550">
    <property type="protein sequence ID" value="UXH32453.1"/>
    <property type="molecule type" value="Genomic_DNA"/>
</dbReference>
<feature type="transmembrane region" description="Helical" evidence="1">
    <location>
        <begin position="355"/>
        <end position="374"/>
    </location>
</feature>
<feature type="transmembrane region" description="Helical" evidence="1">
    <location>
        <begin position="441"/>
        <end position="459"/>
    </location>
</feature>
<reference evidence="4" key="1">
    <citation type="submission" date="2022-09" db="EMBL/GenBank/DDBJ databases">
        <title>Characterization of three MwoI isoschizomers from sequenced genome and metagenomes.</title>
        <authorList>
            <person name="Fomenkov A."/>
            <person name="Xu S.Y."/>
            <person name="Roberts R.J."/>
        </authorList>
    </citation>
    <scope>NUCLEOTIDE SEQUENCE</scope>
    <source>
        <strain evidence="4">DSM 2970</strain>
    </source>
</reference>
<dbReference type="GeneID" id="58978420"/>
<evidence type="ECO:0000256" key="1">
    <source>
        <dbReference type="SAM" id="Phobius"/>
    </source>
</evidence>
<gene>
    <name evidence="4" type="ORF">N5910_04000</name>
    <name evidence="3" type="ORF">U2150_02030</name>
</gene>
<feature type="transmembrane region" description="Helical" evidence="1">
    <location>
        <begin position="80"/>
        <end position="98"/>
    </location>
</feature>
<keyword evidence="1" id="KW-0812">Transmembrane</keyword>
<evidence type="ECO:0000259" key="2">
    <source>
        <dbReference type="Pfam" id="PF07760"/>
    </source>
</evidence>
<evidence type="ECO:0000313" key="5">
    <source>
        <dbReference type="Proteomes" id="UP001369247"/>
    </source>
</evidence>
<dbReference type="Proteomes" id="UP001369247">
    <property type="component" value="Unassembled WGS sequence"/>
</dbReference>
<feature type="transmembrane region" description="Helical" evidence="1">
    <location>
        <begin position="239"/>
        <end position="258"/>
    </location>
</feature>
<evidence type="ECO:0000313" key="3">
    <source>
        <dbReference type="EMBL" id="MEJ8542276.1"/>
    </source>
</evidence>
<keyword evidence="1" id="KW-0472">Membrane</keyword>
<dbReference type="InterPro" id="IPR011674">
    <property type="entry name" value="DUF1616"/>
</dbReference>
<reference evidence="3 5" key="2">
    <citation type="submission" date="2023-12" db="EMBL/GenBank/DDBJ databases">
        <title>Phenotypic and Genomic Characterization of Methanothermobacter wolfeii Strain BSEL, a CO2-Capturing Archaeon with Minimal Nutrient Requirements.</title>
        <authorList>
            <person name="Ale Enriquez F."/>
            <person name="Ahring B.K."/>
        </authorList>
    </citation>
    <scope>NUCLEOTIDE SEQUENCE [LARGE SCALE GENOMIC DNA]</scope>
    <source>
        <strain evidence="3 5">BSEL-1</strain>
    </source>
</reference>
<dbReference type="EMBL" id="JAXUHJ010000004">
    <property type="protein sequence ID" value="MEJ8542276.1"/>
    <property type="molecule type" value="Genomic_DNA"/>
</dbReference>
<keyword evidence="5" id="KW-1185">Reference proteome</keyword>
<dbReference type="AlphaFoldDB" id="A0A9E7UNH5"/>
<feature type="transmembrane region" description="Helical" evidence="1">
    <location>
        <begin position="380"/>
        <end position="398"/>
    </location>
</feature>
<dbReference type="RefSeq" id="WP_074358830.1">
    <property type="nucleotide sequence ID" value="NZ_CP104550.1"/>
</dbReference>
<dbReference type="KEGG" id="mwo:MWSIV6_0772"/>
<protein>
    <submittedName>
        <fullName evidence="4">DUF1616 domain-containing protein</fullName>
    </submittedName>
</protein>
<feature type="domain" description="DUF1616" evidence="2">
    <location>
        <begin position="356"/>
        <end position="614"/>
    </location>
</feature>
<dbReference type="Pfam" id="PF07760">
    <property type="entry name" value="DUF1616"/>
    <property type="match status" value="1"/>
</dbReference>
<dbReference type="GeneID" id="75106386"/>
<feature type="transmembrane region" description="Helical" evidence="1">
    <location>
        <begin position="164"/>
        <end position="181"/>
    </location>
</feature>
<keyword evidence="1" id="KW-1133">Transmembrane helix</keyword>
<feature type="transmembrane region" description="Helical" evidence="1">
    <location>
        <begin position="53"/>
        <end position="74"/>
    </location>
</feature>
<name>A0A9E7UNH5_METWO</name>
<feature type="transmembrane region" description="Helical" evidence="1">
    <location>
        <begin position="7"/>
        <end position="23"/>
    </location>
</feature>
<accession>A0A9E7UNH5</accession>
<proteinExistence type="predicted"/>